<dbReference type="Proteomes" id="UP000008276">
    <property type="component" value="Chromosome"/>
</dbReference>
<sequence>MMDKLKIPNGTVAVPAEYKEQVIPEYRGNPFIEALPPILCAEEAAERLAYYPPYHPEERKLESHYRIHMVQRLFQIFQPLPVHLDMESRISRVLRQGYLARNPLKPQFVQSLKKSDEINKGINGVLETNELFRTTASGFSIVGVSGMGKSTAVNQILRMYPQVIIHSRYKETKFSVYQLVWLKLDCPFDGSIKGLCIEFFNKVDNLLGTDYYKKFGNGRYSVDNMVTAICKIAQNLGLGLLVIDEIQHLNEAKSGGDQRMLNFFVSLVNTIGLPIVLIGTPKALNVLQSQFRQARRGSGQGDMIWERLKKDDTWQLLIDALWGYQWTKKETQLTDEINEVLYEESQGITDIVVKLYAMSQIRAIVSGKEEITPNLIRQVAKENLQLVQPMLQALKKGGLREIAKYDDICTVNVDFAGFLDRSRQTVEAEMRLKALQKQRQEEEKKASLSIKEQAITKLLELNIEAKKAQKAVEQVMEAEGEKIDVSELAVKAIQLLSSPGEKMNRKPRRTIKKMNENDIRFIVEEGRKKQMTAYEALKEKELIKGIDNVIFQVG</sequence>
<keyword evidence="4" id="KW-1185">Reference proteome</keyword>
<evidence type="ECO:0000313" key="3">
    <source>
        <dbReference type="EMBL" id="AEM79498.1"/>
    </source>
</evidence>
<dbReference type="KEGG" id="twi:Thewi_2149"/>
<accession>G2MTW3</accession>
<gene>
    <name evidence="3" type="ORF">Thewi_2149</name>
</gene>
<dbReference type="EMBL" id="CP002991">
    <property type="protein sequence ID" value="AEM79498.1"/>
    <property type="molecule type" value="Genomic_DNA"/>
</dbReference>
<feature type="coiled-coil region" evidence="1">
    <location>
        <begin position="423"/>
        <end position="478"/>
    </location>
</feature>
<proteinExistence type="predicted"/>
<dbReference type="GO" id="GO:0016887">
    <property type="term" value="F:ATP hydrolysis activity"/>
    <property type="evidence" value="ECO:0007669"/>
    <property type="project" value="InterPro"/>
</dbReference>
<organism evidence="3 4">
    <name type="scientific">Thermoanaerobacter wiegelii Rt8.B1</name>
    <dbReference type="NCBI Taxonomy" id="697303"/>
    <lineage>
        <taxon>Bacteria</taxon>
        <taxon>Bacillati</taxon>
        <taxon>Bacillota</taxon>
        <taxon>Clostridia</taxon>
        <taxon>Thermoanaerobacterales</taxon>
        <taxon>Thermoanaerobacteraceae</taxon>
        <taxon>Thermoanaerobacter</taxon>
    </lineage>
</organism>
<dbReference type="Gene3D" id="3.40.50.300">
    <property type="entry name" value="P-loop containing nucleotide triphosphate hydrolases"/>
    <property type="match status" value="1"/>
</dbReference>
<dbReference type="HOGENOM" id="CLU_036574_1_0_9"/>
<protein>
    <submittedName>
        <fullName evidence="3">Tn7-like transposition protein C</fullName>
    </submittedName>
</protein>
<name>G2MTW3_9THEO</name>
<dbReference type="Pfam" id="PF13401">
    <property type="entry name" value="AAA_22"/>
    <property type="match status" value="1"/>
</dbReference>
<reference evidence="3 4" key="1">
    <citation type="submission" date="2011-08" db="EMBL/GenBank/DDBJ databases">
        <title>Complete sequence of Thermoanaerobacter wiegelii Rt8.B1.</title>
        <authorList>
            <consortium name="US DOE Joint Genome Institute"/>
            <person name="Lucas S."/>
            <person name="Han J."/>
            <person name="Lapidus A."/>
            <person name="Cheng J.-F."/>
            <person name="Goodwin L."/>
            <person name="Pitluck S."/>
            <person name="Peters L."/>
            <person name="Mikhailova N."/>
            <person name="Zeytun A."/>
            <person name="Daligault H."/>
            <person name="Detter J.C."/>
            <person name="Han C."/>
            <person name="Tapia R."/>
            <person name="Land M."/>
            <person name="Hauser L."/>
            <person name="Kyrpides N."/>
            <person name="Ivanova N."/>
            <person name="Pagani I."/>
            <person name="Hemme C."/>
            <person name="Woyke T."/>
        </authorList>
    </citation>
    <scope>NUCLEOTIDE SEQUENCE [LARGE SCALE GENOMIC DNA]</scope>
    <source>
        <strain evidence="3 4">Rt8.B1</strain>
    </source>
</reference>
<keyword evidence="1" id="KW-0175">Coiled coil</keyword>
<dbReference type="InterPro" id="IPR049945">
    <property type="entry name" value="AAA_22"/>
</dbReference>
<dbReference type="STRING" id="697303.Thewi_2149"/>
<dbReference type="AlphaFoldDB" id="G2MTW3"/>
<feature type="domain" description="ORC1/DEAH AAA+ ATPase" evidence="2">
    <location>
        <begin position="137"/>
        <end position="287"/>
    </location>
</feature>
<evidence type="ECO:0000313" key="4">
    <source>
        <dbReference type="Proteomes" id="UP000008276"/>
    </source>
</evidence>
<evidence type="ECO:0000256" key="1">
    <source>
        <dbReference type="SAM" id="Coils"/>
    </source>
</evidence>
<evidence type="ECO:0000259" key="2">
    <source>
        <dbReference type="Pfam" id="PF13401"/>
    </source>
</evidence>
<dbReference type="eggNOG" id="COG2842">
    <property type="taxonomic scope" value="Bacteria"/>
</dbReference>
<dbReference type="InterPro" id="IPR027417">
    <property type="entry name" value="P-loop_NTPase"/>
</dbReference>
<dbReference type="SUPFAM" id="SSF52540">
    <property type="entry name" value="P-loop containing nucleoside triphosphate hydrolases"/>
    <property type="match status" value="1"/>
</dbReference>